<reference evidence="1" key="1">
    <citation type="submission" date="2021-06" db="EMBL/GenBank/DDBJ databases">
        <authorList>
            <person name="Kallberg Y."/>
            <person name="Tangrot J."/>
            <person name="Rosling A."/>
        </authorList>
    </citation>
    <scope>NUCLEOTIDE SEQUENCE</scope>
    <source>
        <strain evidence="1">MA461A</strain>
    </source>
</reference>
<comment type="caution">
    <text evidence="1">The sequence shown here is derived from an EMBL/GenBank/DDBJ whole genome shotgun (WGS) entry which is preliminary data.</text>
</comment>
<dbReference type="Proteomes" id="UP000789920">
    <property type="component" value="Unassembled WGS sequence"/>
</dbReference>
<sequence length="202" mass="22509">MVDSQTWLDQNYPDNGLCIRVEDSENYNKPRNAIVINLDISNQNLKGNLQLGSSFSKLKKFNCSFNKLTELGWGSLESIEEIDQSHNQINGSKDIQSKFAPNLKKLNFSDNYISGFNLSTPKLAYLDATNNLLTSLVLNSTSNLVELKCSNNSISSLTLSKSFNLVLFDCFDVKLVTMVPTPTSSLSSQSTSRFPTDVMKLM</sequence>
<keyword evidence="2" id="KW-1185">Reference proteome</keyword>
<evidence type="ECO:0000313" key="1">
    <source>
        <dbReference type="EMBL" id="CAG8509696.1"/>
    </source>
</evidence>
<dbReference type="EMBL" id="CAJVQC010002333">
    <property type="protein sequence ID" value="CAG8509696.1"/>
    <property type="molecule type" value="Genomic_DNA"/>
</dbReference>
<name>A0ACA9L7C9_9GLOM</name>
<organism evidence="1 2">
    <name type="scientific">Racocetra persica</name>
    <dbReference type="NCBI Taxonomy" id="160502"/>
    <lineage>
        <taxon>Eukaryota</taxon>
        <taxon>Fungi</taxon>
        <taxon>Fungi incertae sedis</taxon>
        <taxon>Mucoromycota</taxon>
        <taxon>Glomeromycotina</taxon>
        <taxon>Glomeromycetes</taxon>
        <taxon>Diversisporales</taxon>
        <taxon>Gigasporaceae</taxon>
        <taxon>Racocetra</taxon>
    </lineage>
</organism>
<evidence type="ECO:0000313" key="2">
    <source>
        <dbReference type="Proteomes" id="UP000789920"/>
    </source>
</evidence>
<gene>
    <name evidence="1" type="ORF">RPERSI_LOCUS2202</name>
</gene>
<protein>
    <submittedName>
        <fullName evidence="1">33307_t:CDS:1</fullName>
    </submittedName>
</protein>
<accession>A0ACA9L7C9</accession>
<proteinExistence type="predicted"/>